<accession>A0A9P5Y3H7</accession>
<dbReference type="Gene3D" id="1.10.1200.10">
    <property type="entry name" value="ACP-like"/>
    <property type="match status" value="1"/>
</dbReference>
<dbReference type="InterPro" id="IPR009081">
    <property type="entry name" value="PP-bd_ACP"/>
</dbReference>
<comment type="subcellular location">
    <subcellularLocation>
        <location evidence="1">Mitochondrion</location>
    </subcellularLocation>
</comment>
<reference evidence="16" key="1">
    <citation type="submission" date="2020-11" db="EMBL/GenBank/DDBJ databases">
        <authorList>
            <consortium name="DOE Joint Genome Institute"/>
            <person name="Ahrendt S."/>
            <person name="Riley R."/>
            <person name="Andreopoulos W."/>
            <person name="Labutti K."/>
            <person name="Pangilinan J."/>
            <person name="Ruiz-Duenas F.J."/>
            <person name="Barrasa J.M."/>
            <person name="Sanchez-Garcia M."/>
            <person name="Camarero S."/>
            <person name="Miyauchi S."/>
            <person name="Serrano A."/>
            <person name="Linde D."/>
            <person name="Babiker R."/>
            <person name="Drula E."/>
            <person name="Ayuso-Fernandez I."/>
            <person name="Pacheco R."/>
            <person name="Padilla G."/>
            <person name="Ferreira P."/>
            <person name="Barriuso J."/>
            <person name="Kellner H."/>
            <person name="Castanera R."/>
            <person name="Alfaro M."/>
            <person name="Ramirez L."/>
            <person name="Pisabarro A.G."/>
            <person name="Kuo A."/>
            <person name="Tritt A."/>
            <person name="Lipzen A."/>
            <person name="He G."/>
            <person name="Yan M."/>
            <person name="Ng V."/>
            <person name="Cullen D."/>
            <person name="Martin F."/>
            <person name="Rosso M.-N."/>
            <person name="Henrissat B."/>
            <person name="Hibbett D."/>
            <person name="Martinez A.T."/>
            <person name="Grigoriev I.V."/>
        </authorList>
    </citation>
    <scope>NUCLEOTIDE SEQUENCE</scope>
    <source>
        <strain evidence="16">CBS 247.69</strain>
    </source>
</reference>
<keyword evidence="12" id="KW-0496">Mitochondrion</keyword>
<dbReference type="FunFam" id="1.10.1200.10:FF:000003">
    <property type="entry name" value="Acyl carrier protein"/>
    <property type="match status" value="1"/>
</dbReference>
<evidence type="ECO:0000256" key="14">
    <source>
        <dbReference type="RuleBase" id="RU000722"/>
    </source>
</evidence>
<evidence type="ECO:0000259" key="15">
    <source>
        <dbReference type="PROSITE" id="PS50075"/>
    </source>
</evidence>
<gene>
    <name evidence="16" type="ORF">BDZ94DRAFT_1265206</name>
</gene>
<evidence type="ECO:0000256" key="8">
    <source>
        <dbReference type="ARBA" id="ARBA00022832"/>
    </source>
</evidence>
<dbReference type="GO" id="GO:0000036">
    <property type="term" value="F:acyl carrier activity"/>
    <property type="evidence" value="ECO:0007669"/>
    <property type="project" value="TreeGrafter"/>
</dbReference>
<keyword evidence="5 14" id="KW-0596">Phosphopantetheine</keyword>
<dbReference type="EMBL" id="MU150293">
    <property type="protein sequence ID" value="KAF9460811.1"/>
    <property type="molecule type" value="Genomic_DNA"/>
</dbReference>
<evidence type="ECO:0000256" key="13">
    <source>
        <dbReference type="ARBA" id="ARBA00023160"/>
    </source>
</evidence>
<evidence type="ECO:0000256" key="9">
    <source>
        <dbReference type="ARBA" id="ARBA00022946"/>
    </source>
</evidence>
<comment type="pathway">
    <text evidence="2">Lipid metabolism; fatty acid biosynthesis.</text>
</comment>
<comment type="caution">
    <text evidence="16">The sequence shown here is derived from an EMBL/GenBank/DDBJ whole genome shotgun (WGS) entry which is preliminary data.</text>
</comment>
<protein>
    <recommendedName>
        <fullName evidence="14">Acyl carrier protein</fullName>
    </recommendedName>
</protein>
<keyword evidence="4" id="KW-0813">Transport</keyword>
<dbReference type="OrthoDB" id="448946at2759"/>
<keyword evidence="8" id="KW-0276">Fatty acid metabolism</keyword>
<name>A0A9P5Y3H7_9AGAR</name>
<dbReference type="Pfam" id="PF00550">
    <property type="entry name" value="PP-binding"/>
    <property type="match status" value="1"/>
</dbReference>
<evidence type="ECO:0000256" key="6">
    <source>
        <dbReference type="ARBA" id="ARBA00022516"/>
    </source>
</evidence>
<evidence type="ECO:0000256" key="10">
    <source>
        <dbReference type="ARBA" id="ARBA00022982"/>
    </source>
</evidence>
<evidence type="ECO:0000256" key="1">
    <source>
        <dbReference type="ARBA" id="ARBA00004173"/>
    </source>
</evidence>
<dbReference type="GO" id="GO:0099128">
    <property type="term" value="C:mitochondrial [2Fe-2S] assembly complex"/>
    <property type="evidence" value="ECO:0007669"/>
    <property type="project" value="UniProtKB-ARBA"/>
</dbReference>
<organism evidence="16 17">
    <name type="scientific">Collybia nuda</name>
    <dbReference type="NCBI Taxonomy" id="64659"/>
    <lineage>
        <taxon>Eukaryota</taxon>
        <taxon>Fungi</taxon>
        <taxon>Dikarya</taxon>
        <taxon>Basidiomycota</taxon>
        <taxon>Agaricomycotina</taxon>
        <taxon>Agaricomycetes</taxon>
        <taxon>Agaricomycetidae</taxon>
        <taxon>Agaricales</taxon>
        <taxon>Tricholomatineae</taxon>
        <taxon>Clitocybaceae</taxon>
        <taxon>Collybia</taxon>
    </lineage>
</organism>
<dbReference type="AlphaFoldDB" id="A0A9P5Y3H7"/>
<comment type="similarity">
    <text evidence="3">Belongs to the acyl carrier protein (ACP) family.</text>
</comment>
<dbReference type="InterPro" id="IPR036736">
    <property type="entry name" value="ACP-like_sf"/>
</dbReference>
<dbReference type="SUPFAM" id="SSF47336">
    <property type="entry name" value="ACP-like"/>
    <property type="match status" value="1"/>
</dbReference>
<keyword evidence="9" id="KW-0809">Transit peptide</keyword>
<evidence type="ECO:0000256" key="5">
    <source>
        <dbReference type="ARBA" id="ARBA00022450"/>
    </source>
</evidence>
<dbReference type="PANTHER" id="PTHR20863:SF28">
    <property type="entry name" value="ACYL CARRIER PROTEIN, MITOCHONDRIAL"/>
    <property type="match status" value="1"/>
</dbReference>
<keyword evidence="13 14" id="KW-0275">Fatty acid biosynthesis</keyword>
<dbReference type="GO" id="GO:0000035">
    <property type="term" value="F:acyl binding"/>
    <property type="evidence" value="ECO:0007669"/>
    <property type="project" value="TreeGrafter"/>
</dbReference>
<dbReference type="InterPro" id="IPR006162">
    <property type="entry name" value="Ppantetheine_attach_site"/>
</dbReference>
<evidence type="ECO:0000313" key="16">
    <source>
        <dbReference type="EMBL" id="KAF9460811.1"/>
    </source>
</evidence>
<dbReference type="NCBIfam" id="NF002148">
    <property type="entry name" value="PRK00982.1-2"/>
    <property type="match status" value="1"/>
</dbReference>
<dbReference type="PROSITE" id="PS50075">
    <property type="entry name" value="CARRIER"/>
    <property type="match status" value="1"/>
</dbReference>
<dbReference type="NCBIfam" id="TIGR00517">
    <property type="entry name" value="acyl_carrier"/>
    <property type="match status" value="1"/>
</dbReference>
<keyword evidence="11" id="KW-0443">Lipid metabolism</keyword>
<evidence type="ECO:0000256" key="7">
    <source>
        <dbReference type="ARBA" id="ARBA00022553"/>
    </source>
</evidence>
<dbReference type="PROSITE" id="PS00012">
    <property type="entry name" value="PHOSPHOPANTETHEINE"/>
    <property type="match status" value="1"/>
</dbReference>
<sequence length="121" mass="13335">MSFSRLATKLTTLPRYARANPCLRRQPFAQRASFSAAAGLSRETIQSRVFDVLKGFEKVDPTKLTVASSFTNDLGLDSLDAVEVVMAVEEEFAIEIPDAEADEIQTVQQAIDYIAKTPEAH</sequence>
<evidence type="ECO:0000256" key="12">
    <source>
        <dbReference type="ARBA" id="ARBA00023128"/>
    </source>
</evidence>
<dbReference type="HAMAP" id="MF_01217">
    <property type="entry name" value="Acyl_carrier"/>
    <property type="match status" value="1"/>
</dbReference>
<feature type="domain" description="Carrier" evidence="15">
    <location>
        <begin position="43"/>
        <end position="118"/>
    </location>
</feature>
<evidence type="ECO:0000256" key="3">
    <source>
        <dbReference type="ARBA" id="ARBA00010930"/>
    </source>
</evidence>
<keyword evidence="17" id="KW-1185">Reference proteome</keyword>
<comment type="function">
    <text evidence="14">Carrier of the growing fatty acid chain in fatty acid biosynthesis.</text>
</comment>
<evidence type="ECO:0000256" key="4">
    <source>
        <dbReference type="ARBA" id="ARBA00022448"/>
    </source>
</evidence>
<evidence type="ECO:0000256" key="11">
    <source>
        <dbReference type="ARBA" id="ARBA00023098"/>
    </source>
</evidence>
<dbReference type="InterPro" id="IPR003231">
    <property type="entry name" value="ACP"/>
</dbReference>
<evidence type="ECO:0000313" key="17">
    <source>
        <dbReference type="Proteomes" id="UP000807353"/>
    </source>
</evidence>
<keyword evidence="10" id="KW-0249">Electron transport</keyword>
<dbReference type="Proteomes" id="UP000807353">
    <property type="component" value="Unassembled WGS sequence"/>
</dbReference>
<evidence type="ECO:0000256" key="2">
    <source>
        <dbReference type="ARBA" id="ARBA00005194"/>
    </source>
</evidence>
<dbReference type="PANTHER" id="PTHR20863">
    <property type="entry name" value="ACYL CARRIER PROTEIN"/>
    <property type="match status" value="1"/>
</dbReference>
<proteinExistence type="inferred from homology"/>
<keyword evidence="7" id="KW-0597">Phosphoprotein</keyword>
<keyword evidence="6 14" id="KW-0444">Lipid biosynthesis</keyword>